<dbReference type="AlphaFoldDB" id="A0A367PSJ1"/>
<dbReference type="Pfam" id="PF03737">
    <property type="entry name" value="RraA-like"/>
    <property type="match status" value="1"/>
</dbReference>
<sequence length="226" mass="23948">MSTLHGFRIHPKPAPTVSNALLERYRNFPVANVSDAMSRTVGTTQLRPYHRRDGVMAGRALTVRTRPGDNLMVHKALDLCGPGDVIVVDAGGAGPNAIIGEIMLALAIARGAAGFVIDGLVRDSDAIGKETLPVYARGVSHRGPYKDGPGELHVPVCIDGMVVRPGDLVLGDGDGLLVVAAEDAEEIAARVENVQHTEAAVLESIAQGRADRSWVERTLREKGVVV</sequence>
<feature type="binding site" evidence="5">
    <location>
        <position position="122"/>
    </location>
    <ligand>
        <name>substrate</name>
    </ligand>
</feature>
<dbReference type="InterPro" id="IPR005493">
    <property type="entry name" value="RraA/RraA-like"/>
</dbReference>
<proteinExistence type="predicted"/>
<feature type="binding site" evidence="5">
    <location>
        <begin position="100"/>
        <end position="103"/>
    </location>
    <ligand>
        <name>substrate</name>
    </ligand>
</feature>
<gene>
    <name evidence="6" type="ORF">DDK22_02365</name>
</gene>
<evidence type="ECO:0000313" key="7">
    <source>
        <dbReference type="Proteomes" id="UP000253501"/>
    </source>
</evidence>
<dbReference type="RefSeq" id="WP_114130517.1">
    <property type="nucleotide sequence ID" value="NZ_CP068435.1"/>
</dbReference>
<comment type="cofactor">
    <cofactor evidence="5">
        <name>Mg(2+)</name>
        <dbReference type="ChEBI" id="CHEBI:18420"/>
    </cofactor>
</comment>
<organism evidence="6 7">
    <name type="scientific">Cupriavidus necator</name>
    <name type="common">Alcaligenes eutrophus</name>
    <name type="synonym">Ralstonia eutropha</name>
    <dbReference type="NCBI Taxonomy" id="106590"/>
    <lineage>
        <taxon>Bacteria</taxon>
        <taxon>Pseudomonadati</taxon>
        <taxon>Pseudomonadota</taxon>
        <taxon>Betaproteobacteria</taxon>
        <taxon>Burkholderiales</taxon>
        <taxon>Burkholderiaceae</taxon>
        <taxon>Cupriavidus</taxon>
    </lineage>
</organism>
<accession>A0A367PSJ1</accession>
<dbReference type="Gene3D" id="3.50.30.40">
    <property type="entry name" value="Ribonuclease E inhibitor RraA/RraA-like"/>
    <property type="match status" value="1"/>
</dbReference>
<feature type="binding site" evidence="5">
    <location>
        <position position="123"/>
    </location>
    <ligand>
        <name>substrate</name>
    </ligand>
</feature>
<name>A0A367PSJ1_CUPNE</name>
<keyword evidence="5" id="KW-0460">Magnesium</keyword>
<evidence type="ECO:0000256" key="3">
    <source>
        <dbReference type="ARBA" id="ARBA00029596"/>
    </source>
</evidence>
<dbReference type="SUPFAM" id="SSF89562">
    <property type="entry name" value="RraA-like"/>
    <property type="match status" value="1"/>
</dbReference>
<evidence type="ECO:0000256" key="1">
    <source>
        <dbReference type="ARBA" id="ARBA00001968"/>
    </source>
</evidence>
<protein>
    <recommendedName>
        <fullName evidence="2">Putative 4-hydroxy-4-methyl-2-oxoglutarate aldolase</fullName>
    </recommendedName>
    <alternativeName>
        <fullName evidence="3">Regulator of ribonuclease activity homolog</fullName>
    </alternativeName>
    <alternativeName>
        <fullName evidence="4">RraA-like protein</fullName>
    </alternativeName>
</protein>
<evidence type="ECO:0000256" key="5">
    <source>
        <dbReference type="PIRSR" id="PIRSR605493-1"/>
    </source>
</evidence>
<dbReference type="InterPro" id="IPR036704">
    <property type="entry name" value="RraA/RraA-like_sf"/>
</dbReference>
<reference evidence="6 7" key="1">
    <citation type="submission" date="2018-04" db="EMBL/GenBank/DDBJ databases">
        <title>Cupriavidus necator CR12 genome sequencing and assembly.</title>
        <authorList>
            <person name="Ben Fekih I."/>
            <person name="Mazhar H.S."/>
            <person name="Bello S.K."/>
            <person name="Rensing C."/>
        </authorList>
    </citation>
    <scope>NUCLEOTIDE SEQUENCE [LARGE SCALE GENOMIC DNA]</scope>
    <source>
        <strain evidence="6 7">CR12</strain>
    </source>
</reference>
<evidence type="ECO:0000313" key="6">
    <source>
        <dbReference type="EMBL" id="RCJ10067.1"/>
    </source>
</evidence>
<evidence type="ECO:0000256" key="4">
    <source>
        <dbReference type="ARBA" id="ARBA00030169"/>
    </source>
</evidence>
<dbReference type="EMBL" id="QDHA01000006">
    <property type="protein sequence ID" value="RCJ10067.1"/>
    <property type="molecule type" value="Genomic_DNA"/>
</dbReference>
<comment type="cofactor">
    <cofactor evidence="1">
        <name>a divalent metal cation</name>
        <dbReference type="ChEBI" id="CHEBI:60240"/>
    </cofactor>
</comment>
<dbReference type="NCBIfam" id="NF004850">
    <property type="entry name" value="PRK06201.1"/>
    <property type="match status" value="1"/>
</dbReference>
<dbReference type="PANTHER" id="PTHR33254:SF4">
    <property type="entry name" value="4-HYDROXY-4-METHYL-2-OXOGLUTARATE ALDOLASE 3-RELATED"/>
    <property type="match status" value="1"/>
</dbReference>
<dbReference type="GO" id="GO:0046872">
    <property type="term" value="F:metal ion binding"/>
    <property type="evidence" value="ECO:0007669"/>
    <property type="project" value="UniProtKB-KW"/>
</dbReference>
<evidence type="ECO:0000256" key="2">
    <source>
        <dbReference type="ARBA" id="ARBA00016549"/>
    </source>
</evidence>
<comment type="caution">
    <text evidence="6">The sequence shown here is derived from an EMBL/GenBank/DDBJ whole genome shotgun (WGS) entry which is preliminary data.</text>
</comment>
<keyword evidence="5" id="KW-0479">Metal-binding</keyword>
<dbReference type="PANTHER" id="PTHR33254">
    <property type="entry name" value="4-HYDROXY-4-METHYL-2-OXOGLUTARATE ALDOLASE 3-RELATED"/>
    <property type="match status" value="1"/>
</dbReference>
<dbReference type="CDD" id="cd16841">
    <property type="entry name" value="RraA_family"/>
    <property type="match status" value="1"/>
</dbReference>
<dbReference type="Proteomes" id="UP000253501">
    <property type="component" value="Unassembled WGS sequence"/>
</dbReference>